<sequence length="94" mass="10700">MNTSFLVVLALLVTVSLAAPSKDIRELDMVRKRSNSNVLQDILAQIGHLTKDTPNGFTTGDAAIDEQSRYFGEILDEYRKKYGFPRMEPRQSFY</sequence>
<accession>A0A4U5MDS4</accession>
<dbReference type="OrthoDB" id="10578062at2759"/>
<keyword evidence="1" id="KW-0732">Signal</keyword>
<reference evidence="2 3" key="2">
    <citation type="journal article" date="2019" name="G3 (Bethesda)">
        <title>Hybrid Assembly of the Genome of the Entomopathogenic Nematode Steinernema carpocapsae Identifies the X-Chromosome.</title>
        <authorList>
            <person name="Serra L."/>
            <person name="Macchietto M."/>
            <person name="Macias-Munoz A."/>
            <person name="McGill C.J."/>
            <person name="Rodriguez I.M."/>
            <person name="Rodriguez B."/>
            <person name="Murad R."/>
            <person name="Mortazavi A."/>
        </authorList>
    </citation>
    <scope>NUCLEOTIDE SEQUENCE [LARGE SCALE GENOMIC DNA]</scope>
    <source>
        <strain evidence="2 3">ALL</strain>
    </source>
</reference>
<proteinExistence type="predicted"/>
<evidence type="ECO:0000313" key="3">
    <source>
        <dbReference type="Proteomes" id="UP000298663"/>
    </source>
</evidence>
<name>A0A4U5MDS4_STECR</name>
<dbReference type="AlphaFoldDB" id="A0A4U5MDS4"/>
<dbReference type="EMBL" id="AZBU02000008">
    <property type="protein sequence ID" value="TKR67306.1"/>
    <property type="molecule type" value="Genomic_DNA"/>
</dbReference>
<reference evidence="2 3" key="1">
    <citation type="journal article" date="2015" name="Genome Biol.">
        <title>Comparative genomics of Steinernema reveals deeply conserved gene regulatory networks.</title>
        <authorList>
            <person name="Dillman A.R."/>
            <person name="Macchietto M."/>
            <person name="Porter C.F."/>
            <person name="Rogers A."/>
            <person name="Williams B."/>
            <person name="Antoshechkin I."/>
            <person name="Lee M.M."/>
            <person name="Goodwin Z."/>
            <person name="Lu X."/>
            <person name="Lewis E.E."/>
            <person name="Goodrich-Blair H."/>
            <person name="Stock S.P."/>
            <person name="Adams B.J."/>
            <person name="Sternberg P.W."/>
            <person name="Mortazavi A."/>
        </authorList>
    </citation>
    <scope>NUCLEOTIDE SEQUENCE [LARGE SCALE GENOMIC DNA]</scope>
    <source>
        <strain evidence="2 3">ALL</strain>
    </source>
</reference>
<organism evidence="2 3">
    <name type="scientific">Steinernema carpocapsae</name>
    <name type="common">Entomopathogenic nematode</name>
    <dbReference type="NCBI Taxonomy" id="34508"/>
    <lineage>
        <taxon>Eukaryota</taxon>
        <taxon>Metazoa</taxon>
        <taxon>Ecdysozoa</taxon>
        <taxon>Nematoda</taxon>
        <taxon>Chromadorea</taxon>
        <taxon>Rhabditida</taxon>
        <taxon>Tylenchina</taxon>
        <taxon>Panagrolaimomorpha</taxon>
        <taxon>Strongyloidoidea</taxon>
        <taxon>Steinernematidae</taxon>
        <taxon>Steinernema</taxon>
    </lineage>
</organism>
<evidence type="ECO:0000313" key="2">
    <source>
        <dbReference type="EMBL" id="TKR67306.1"/>
    </source>
</evidence>
<gene>
    <name evidence="2" type="ORF">L596_023481</name>
</gene>
<evidence type="ECO:0000256" key="1">
    <source>
        <dbReference type="SAM" id="SignalP"/>
    </source>
</evidence>
<protein>
    <submittedName>
        <fullName evidence="2">Uncharacterized protein</fullName>
    </submittedName>
</protein>
<keyword evidence="3" id="KW-1185">Reference proteome</keyword>
<feature type="signal peptide" evidence="1">
    <location>
        <begin position="1"/>
        <end position="18"/>
    </location>
</feature>
<comment type="caution">
    <text evidence="2">The sequence shown here is derived from an EMBL/GenBank/DDBJ whole genome shotgun (WGS) entry which is preliminary data.</text>
</comment>
<feature type="chain" id="PRO_5020203332" evidence="1">
    <location>
        <begin position="19"/>
        <end position="94"/>
    </location>
</feature>
<dbReference type="Proteomes" id="UP000298663">
    <property type="component" value="Unassembled WGS sequence"/>
</dbReference>